<proteinExistence type="predicted"/>
<dbReference type="NCBIfam" id="TIGR00254">
    <property type="entry name" value="GGDEF"/>
    <property type="match status" value="1"/>
</dbReference>
<dbReference type="Pfam" id="PF00990">
    <property type="entry name" value="GGDEF"/>
    <property type="match status" value="1"/>
</dbReference>
<dbReference type="PANTHER" id="PTHR45138">
    <property type="entry name" value="REGULATORY COMPONENTS OF SENSORY TRANSDUCTION SYSTEM"/>
    <property type="match status" value="1"/>
</dbReference>
<accession>A0A5M3T6P3</accession>
<feature type="domain" description="GGDEF" evidence="1">
    <location>
        <begin position="17"/>
        <end position="151"/>
    </location>
</feature>
<dbReference type="EMBL" id="BIMW01000090">
    <property type="protein sequence ID" value="GCE94125.1"/>
    <property type="molecule type" value="Genomic_DNA"/>
</dbReference>
<sequence>MEESFNQEILRAQRQQHPIGVIMLDIDHFKQFNDTFGHYAGDYVLRVVAEVLKNSVRGSDIACRYGGEEMTLIMPELSLPAICDRAEAIRTAISQLRLNHNGQNLNTLTASIGVACFPQHGTTPMAVIKAADGALYRPKANGRNCAIVATLS</sequence>
<evidence type="ECO:0000259" key="1">
    <source>
        <dbReference type="PROSITE" id="PS50887"/>
    </source>
</evidence>
<dbReference type="InterPro" id="IPR050469">
    <property type="entry name" value="Diguanylate_Cyclase"/>
</dbReference>
<dbReference type="SUPFAM" id="SSF55073">
    <property type="entry name" value="Nucleotide cyclase"/>
    <property type="match status" value="1"/>
</dbReference>
<dbReference type="SMART" id="SM00267">
    <property type="entry name" value="GGDEF"/>
    <property type="match status" value="1"/>
</dbReference>
<protein>
    <submittedName>
        <fullName evidence="2">Diguanylate cyclase</fullName>
    </submittedName>
</protein>
<dbReference type="InterPro" id="IPR043128">
    <property type="entry name" value="Rev_trsase/Diguanyl_cyclase"/>
</dbReference>
<dbReference type="InterPro" id="IPR029787">
    <property type="entry name" value="Nucleotide_cyclase"/>
</dbReference>
<keyword evidence="3" id="KW-1185">Reference proteome</keyword>
<evidence type="ECO:0000313" key="2">
    <source>
        <dbReference type="EMBL" id="GCE94125.1"/>
    </source>
</evidence>
<evidence type="ECO:0000313" key="3">
    <source>
        <dbReference type="Proteomes" id="UP000326169"/>
    </source>
</evidence>
<dbReference type="Proteomes" id="UP000326169">
    <property type="component" value="Unassembled WGS sequence"/>
</dbReference>
<dbReference type="PANTHER" id="PTHR45138:SF9">
    <property type="entry name" value="DIGUANYLATE CYCLASE DGCM-RELATED"/>
    <property type="match status" value="1"/>
</dbReference>
<reference evidence="2 3" key="1">
    <citation type="journal article" date="2019" name="J Genomics">
        <title>The Draft Genome of a Hydrogen-producing Cyanobacterium, Arthrospira platensis NIES-46.</title>
        <authorList>
            <person name="Suzuki S."/>
            <person name="Yamaguchi H."/>
            <person name="Kawachi M."/>
        </authorList>
    </citation>
    <scope>NUCLEOTIDE SEQUENCE [LARGE SCALE GENOMIC DNA]</scope>
    <source>
        <strain evidence="2 3">NIES-46</strain>
    </source>
</reference>
<dbReference type="InterPro" id="IPR000160">
    <property type="entry name" value="GGDEF_dom"/>
</dbReference>
<gene>
    <name evidence="2" type="ORF">NIES46_21780</name>
</gene>
<name>A0A5M3T6P3_LIMPL</name>
<dbReference type="CDD" id="cd01949">
    <property type="entry name" value="GGDEF"/>
    <property type="match status" value="1"/>
</dbReference>
<organism evidence="2 3">
    <name type="scientific">Limnospira platensis NIES-46</name>
    <dbReference type="NCBI Taxonomy" id="1236695"/>
    <lineage>
        <taxon>Bacteria</taxon>
        <taxon>Bacillati</taxon>
        <taxon>Cyanobacteriota</taxon>
        <taxon>Cyanophyceae</taxon>
        <taxon>Oscillatoriophycideae</taxon>
        <taxon>Oscillatoriales</taxon>
        <taxon>Sirenicapillariaceae</taxon>
        <taxon>Limnospira</taxon>
    </lineage>
</organism>
<dbReference type="Gene3D" id="3.30.70.270">
    <property type="match status" value="1"/>
</dbReference>
<dbReference type="PROSITE" id="PS50887">
    <property type="entry name" value="GGDEF"/>
    <property type="match status" value="1"/>
</dbReference>
<comment type="caution">
    <text evidence="2">The sequence shown here is derived from an EMBL/GenBank/DDBJ whole genome shotgun (WGS) entry which is preliminary data.</text>
</comment>